<dbReference type="Gene3D" id="2.30.60.10">
    <property type="entry name" value="Cyanovirin-N"/>
    <property type="match status" value="1"/>
</dbReference>
<keyword evidence="1" id="KW-0472">Membrane</keyword>
<reference evidence="3" key="1">
    <citation type="submission" date="2015-05" db="EMBL/GenBank/DDBJ databases">
        <authorList>
            <person name="Wang D.B."/>
            <person name="Wang M."/>
        </authorList>
    </citation>
    <scope>NUCLEOTIDE SEQUENCE</scope>
    <source>
        <strain evidence="3">36-1</strain>
    </source>
</reference>
<proteinExistence type="predicted"/>
<feature type="transmembrane region" description="Helical" evidence="1">
    <location>
        <begin position="12"/>
        <end position="32"/>
    </location>
</feature>
<protein>
    <submittedName>
        <fullName evidence="3">Cyanovirin-N</fullName>
    </submittedName>
</protein>
<evidence type="ECO:0000313" key="3">
    <source>
        <dbReference type="EMBL" id="PWI73645.1"/>
    </source>
</evidence>
<dbReference type="EMBL" id="JAWRVI010000032">
    <property type="protein sequence ID" value="KAK4087386.1"/>
    <property type="molecule type" value="Genomic_DNA"/>
</dbReference>
<accession>A0A2U3EGJ7</accession>
<keyword evidence="1" id="KW-0812">Transmembrane</keyword>
<dbReference type="Proteomes" id="UP000245956">
    <property type="component" value="Unassembled WGS sequence"/>
</dbReference>
<reference evidence="3 4" key="2">
    <citation type="journal article" date="2016" name="Front. Microbiol.">
        <title>Genome and transcriptome sequences reveal the specific parasitism of the nematophagous Purpureocillium lilacinum 36-1.</title>
        <authorList>
            <person name="Xie J."/>
            <person name="Li S."/>
            <person name="Mo C."/>
            <person name="Xiao X."/>
            <person name="Peng D."/>
            <person name="Wang G."/>
            <person name="Xiao Y."/>
        </authorList>
    </citation>
    <scope>NUCLEOTIDE SEQUENCE [LARGE SCALE GENOMIC DNA]</scope>
    <source>
        <strain evidence="3 4">36-1</strain>
    </source>
</reference>
<dbReference type="AlphaFoldDB" id="A0A2U3EGJ7"/>
<evidence type="ECO:0000313" key="2">
    <source>
        <dbReference type="EMBL" id="KAK4087386.1"/>
    </source>
</evidence>
<dbReference type="Proteomes" id="UP001287286">
    <property type="component" value="Unassembled WGS sequence"/>
</dbReference>
<evidence type="ECO:0000313" key="4">
    <source>
        <dbReference type="Proteomes" id="UP000245956"/>
    </source>
</evidence>
<dbReference type="InterPro" id="IPR036673">
    <property type="entry name" value="Cyanovirin-N_sf"/>
</dbReference>
<keyword evidence="5" id="KW-1185">Reference proteome</keyword>
<comment type="caution">
    <text evidence="3">The sequence shown here is derived from an EMBL/GenBank/DDBJ whole genome shotgun (WGS) entry which is preliminary data.</text>
</comment>
<organism evidence="3 4">
    <name type="scientific">Purpureocillium lilacinum</name>
    <name type="common">Paecilomyces lilacinus</name>
    <dbReference type="NCBI Taxonomy" id="33203"/>
    <lineage>
        <taxon>Eukaryota</taxon>
        <taxon>Fungi</taxon>
        <taxon>Dikarya</taxon>
        <taxon>Ascomycota</taxon>
        <taxon>Pezizomycotina</taxon>
        <taxon>Sordariomycetes</taxon>
        <taxon>Hypocreomycetidae</taxon>
        <taxon>Hypocreales</taxon>
        <taxon>Ophiocordycipitaceae</taxon>
        <taxon>Purpureocillium</taxon>
    </lineage>
</organism>
<evidence type="ECO:0000313" key="5">
    <source>
        <dbReference type="Proteomes" id="UP001287286"/>
    </source>
</evidence>
<keyword evidence="1" id="KW-1133">Transmembrane helix</keyword>
<evidence type="ECO:0000256" key="1">
    <source>
        <dbReference type="SAM" id="Phobius"/>
    </source>
</evidence>
<reference evidence="2 5" key="4">
    <citation type="journal article" date="2024" name="Microbiol. Resour. Announc.">
        <title>Genome annotations for the ascomycete fungi Trichoderma harzianum, Trichoderma aggressivum, and Purpureocillium lilacinum.</title>
        <authorList>
            <person name="Beijen E.P.W."/>
            <person name="Ohm R.A."/>
        </authorList>
    </citation>
    <scope>NUCLEOTIDE SEQUENCE [LARGE SCALE GENOMIC DNA]</scope>
    <source>
        <strain evidence="2 5">CBS 150709</strain>
    </source>
</reference>
<dbReference type="EMBL" id="LCWV01000004">
    <property type="protein sequence ID" value="PWI73645.1"/>
    <property type="molecule type" value="Genomic_DNA"/>
</dbReference>
<reference evidence="2" key="3">
    <citation type="submission" date="2023-11" db="EMBL/GenBank/DDBJ databases">
        <authorList>
            <person name="Beijen E."/>
            <person name="Ohm R.A."/>
        </authorList>
    </citation>
    <scope>NUCLEOTIDE SEQUENCE</scope>
    <source>
        <strain evidence="2">CBS 150709</strain>
    </source>
</reference>
<dbReference type="SUPFAM" id="SSF51322">
    <property type="entry name" value="Cyanovirin-N"/>
    <property type="match status" value="1"/>
</dbReference>
<name>A0A2U3EGJ7_PURLI</name>
<gene>
    <name evidence="3" type="ORF">PCL_08921</name>
    <name evidence="2" type="ORF">Purlil1_8234</name>
</gene>
<sequence>MPKPLLEAVTMLSIRLFVITAFGLVVAVAAQLSSQCQFVRFSPGFDSEDPISYTARCARVPDGPVEVCSELRLGHCFTNQDGSLGGAVDGNAESFTNSCPSCNVDLSGKTMFCVCERMSKSYVYTSVNLAPRRLHHRSRRPPGLHNNERASDIRMPRFLDGRPAEAPPICRVTAAKAATLWRSIELGALRVQGRSRSLQHTYAQHPRPGPGRFRTRAEATKRTKLEKLEHAAEALDISRQQARIQRSCCPGTAAVAAMPSFLHLDMAEETRMALGQVSRPCLLDIGPELRATAGRQSHPIFRPFRRDQRETRGPRMSTARLLNRSFSPCSAQDNYVTAAVDELSANAWYRWFDVLRAAKDSTWDLGLSRQAADGAQSTVGEVAL</sequence>